<evidence type="ECO:0000256" key="2">
    <source>
        <dbReference type="ARBA" id="ARBA00013346"/>
    </source>
</evidence>
<sequence length="216" mass="22792">MTDFSTARRHMVDGQVRTSDVTDLRILQAMQDVPRERFVPASAAGLAYLDLDLPLGRGGRCLLRPMVLSKLLQAAEIGAADRVLDVGCATGYAAAILARFVPEVVALEDDAGFAETARAALGSQANVKVVTGPLAQGWAQGAPYDVILLEGSADVAPEALCRQLKDGGRLVFVLGSGPDAKAVIYRRSGDEIGYRSLFDAAAPLLPGFAKATEFAF</sequence>
<dbReference type="CDD" id="cd02440">
    <property type="entry name" value="AdoMet_MTases"/>
    <property type="match status" value="1"/>
</dbReference>
<gene>
    <name evidence="4" type="ORF">DW352_04405</name>
</gene>
<dbReference type="KEGG" id="ptaw:DW352_04405"/>
<keyword evidence="4" id="KW-0808">Transferase</keyword>
<dbReference type="AlphaFoldDB" id="A0A345ZSC5"/>
<dbReference type="Proteomes" id="UP000254889">
    <property type="component" value="Chromosome"/>
</dbReference>
<keyword evidence="5" id="KW-1185">Reference proteome</keyword>
<evidence type="ECO:0000256" key="1">
    <source>
        <dbReference type="ARBA" id="ARBA00005369"/>
    </source>
</evidence>
<evidence type="ECO:0000313" key="5">
    <source>
        <dbReference type="Proteomes" id="UP000254889"/>
    </source>
</evidence>
<organism evidence="4 5">
    <name type="scientific">Pseudolabrys taiwanensis</name>
    <dbReference type="NCBI Taxonomy" id="331696"/>
    <lineage>
        <taxon>Bacteria</taxon>
        <taxon>Pseudomonadati</taxon>
        <taxon>Pseudomonadota</taxon>
        <taxon>Alphaproteobacteria</taxon>
        <taxon>Hyphomicrobiales</taxon>
        <taxon>Xanthobacteraceae</taxon>
        <taxon>Pseudolabrys</taxon>
    </lineage>
</organism>
<dbReference type="InterPro" id="IPR029063">
    <property type="entry name" value="SAM-dependent_MTases_sf"/>
</dbReference>
<evidence type="ECO:0000313" key="4">
    <source>
        <dbReference type="EMBL" id="AXK79822.1"/>
    </source>
</evidence>
<reference evidence="4 5" key="1">
    <citation type="submission" date="2018-07" db="EMBL/GenBank/DDBJ databases">
        <authorList>
            <person name="Quirk P.G."/>
            <person name="Krulwich T.A."/>
        </authorList>
    </citation>
    <scope>NUCLEOTIDE SEQUENCE [LARGE SCALE GENOMIC DNA]</scope>
    <source>
        <strain evidence="4 5">CC-BB4</strain>
    </source>
</reference>
<comment type="similarity">
    <text evidence="1">Belongs to the methyltransferase superfamily. L-isoaspartyl/D-aspartyl protein methyltransferase family.</text>
</comment>
<dbReference type="EMBL" id="CP031417">
    <property type="protein sequence ID" value="AXK79822.1"/>
    <property type="molecule type" value="Genomic_DNA"/>
</dbReference>
<name>A0A345ZSC5_9HYPH</name>
<dbReference type="InterPro" id="IPR000682">
    <property type="entry name" value="PCMT"/>
</dbReference>
<dbReference type="OrthoDB" id="9798496at2"/>
<dbReference type="GO" id="GO:0005737">
    <property type="term" value="C:cytoplasm"/>
    <property type="evidence" value="ECO:0007669"/>
    <property type="project" value="TreeGrafter"/>
</dbReference>
<dbReference type="PANTHER" id="PTHR11579:SF18">
    <property type="entry name" value="PROTEIN-L-ISOASPARTATE O-METHYLTRANSFERASE"/>
    <property type="match status" value="1"/>
</dbReference>
<dbReference type="GO" id="GO:0032259">
    <property type="term" value="P:methylation"/>
    <property type="evidence" value="ECO:0007669"/>
    <property type="project" value="UniProtKB-KW"/>
</dbReference>
<keyword evidence="4" id="KW-0489">Methyltransferase</keyword>
<accession>A0A345ZSC5</accession>
<protein>
    <recommendedName>
        <fullName evidence="2">Protein-L-isoaspartate O-methyltransferase</fullName>
    </recommendedName>
    <alternativeName>
        <fullName evidence="3">Protein L-isoaspartyl methyltransferase</fullName>
    </alternativeName>
</protein>
<evidence type="ECO:0000256" key="3">
    <source>
        <dbReference type="ARBA" id="ARBA00030757"/>
    </source>
</evidence>
<dbReference type="GO" id="GO:0004719">
    <property type="term" value="F:protein-L-isoaspartate (D-aspartate) O-methyltransferase activity"/>
    <property type="evidence" value="ECO:0007669"/>
    <property type="project" value="InterPro"/>
</dbReference>
<dbReference type="PANTHER" id="PTHR11579">
    <property type="entry name" value="PROTEIN-L-ISOASPARTATE O-METHYLTRANSFERASE"/>
    <property type="match status" value="1"/>
</dbReference>
<dbReference type="SUPFAM" id="SSF53335">
    <property type="entry name" value="S-adenosyl-L-methionine-dependent methyltransferases"/>
    <property type="match status" value="1"/>
</dbReference>
<dbReference type="Gene3D" id="3.40.50.150">
    <property type="entry name" value="Vaccinia Virus protein VP39"/>
    <property type="match status" value="1"/>
</dbReference>
<proteinExistence type="inferred from homology"/>
<dbReference type="RefSeq" id="WP_115688876.1">
    <property type="nucleotide sequence ID" value="NZ_CP031417.1"/>
</dbReference>
<dbReference type="Pfam" id="PF01135">
    <property type="entry name" value="PCMT"/>
    <property type="match status" value="1"/>
</dbReference>